<feature type="region of interest" description="Disordered" evidence="1">
    <location>
        <begin position="1"/>
        <end position="81"/>
    </location>
</feature>
<dbReference type="Proteomes" id="UP000283269">
    <property type="component" value="Unassembled WGS sequence"/>
</dbReference>
<organism evidence="2 3">
    <name type="scientific">Psilocybe cyanescens</name>
    <dbReference type="NCBI Taxonomy" id="93625"/>
    <lineage>
        <taxon>Eukaryota</taxon>
        <taxon>Fungi</taxon>
        <taxon>Dikarya</taxon>
        <taxon>Basidiomycota</taxon>
        <taxon>Agaricomycotina</taxon>
        <taxon>Agaricomycetes</taxon>
        <taxon>Agaricomycetidae</taxon>
        <taxon>Agaricales</taxon>
        <taxon>Agaricineae</taxon>
        <taxon>Strophariaceae</taxon>
        <taxon>Psilocybe</taxon>
    </lineage>
</organism>
<evidence type="ECO:0000256" key="1">
    <source>
        <dbReference type="SAM" id="MobiDB-lite"/>
    </source>
</evidence>
<reference evidence="2 3" key="1">
    <citation type="journal article" date="2018" name="Evol. Lett.">
        <title>Horizontal gene cluster transfer increased hallucinogenic mushroom diversity.</title>
        <authorList>
            <person name="Reynolds H.T."/>
            <person name="Vijayakumar V."/>
            <person name="Gluck-Thaler E."/>
            <person name="Korotkin H.B."/>
            <person name="Matheny P.B."/>
            <person name="Slot J.C."/>
        </authorList>
    </citation>
    <scope>NUCLEOTIDE SEQUENCE [LARGE SCALE GENOMIC DNA]</scope>
    <source>
        <strain evidence="2 3">2631</strain>
    </source>
</reference>
<dbReference type="EMBL" id="NHYD01002089">
    <property type="protein sequence ID" value="PPQ88379.1"/>
    <property type="molecule type" value="Genomic_DNA"/>
</dbReference>
<feature type="compositionally biased region" description="Basic and acidic residues" evidence="1">
    <location>
        <begin position="57"/>
        <end position="73"/>
    </location>
</feature>
<sequence length="81" mass="9795">MFVFIWRGKREDRDAGRQEECEAEAQTRKERENTKRNQDRPVQPRREGKWQITGNAKQEEKKTETGTRISSHERFHKKSHN</sequence>
<evidence type="ECO:0000313" key="3">
    <source>
        <dbReference type="Proteomes" id="UP000283269"/>
    </source>
</evidence>
<feature type="compositionally biased region" description="Basic and acidic residues" evidence="1">
    <location>
        <begin position="8"/>
        <end position="49"/>
    </location>
</feature>
<dbReference type="AlphaFoldDB" id="A0A409XC59"/>
<protein>
    <submittedName>
        <fullName evidence="2">Uncharacterized protein</fullName>
    </submittedName>
</protein>
<dbReference type="InParanoid" id="A0A409XC59"/>
<accession>A0A409XC59</accession>
<gene>
    <name evidence="2" type="ORF">CVT25_002125</name>
</gene>
<keyword evidence="3" id="KW-1185">Reference proteome</keyword>
<name>A0A409XC59_PSICY</name>
<proteinExistence type="predicted"/>
<evidence type="ECO:0000313" key="2">
    <source>
        <dbReference type="EMBL" id="PPQ88379.1"/>
    </source>
</evidence>
<comment type="caution">
    <text evidence="2">The sequence shown here is derived from an EMBL/GenBank/DDBJ whole genome shotgun (WGS) entry which is preliminary data.</text>
</comment>